<evidence type="ECO:0000256" key="4">
    <source>
        <dbReference type="ARBA" id="ARBA00023136"/>
    </source>
</evidence>
<dbReference type="GO" id="GO:0016020">
    <property type="term" value="C:membrane"/>
    <property type="evidence" value="ECO:0007669"/>
    <property type="project" value="UniProtKB-SubCell"/>
</dbReference>
<accession>A0A939E0L7</accession>
<dbReference type="Pfam" id="PF03180">
    <property type="entry name" value="Lipoprotein_9"/>
    <property type="match status" value="1"/>
</dbReference>
<gene>
    <name evidence="8" type="ORF">JZY06_09060</name>
</gene>
<evidence type="ECO:0000313" key="8">
    <source>
        <dbReference type="EMBL" id="MBN9644755.1"/>
    </source>
</evidence>
<keyword evidence="9" id="KW-1185">Reference proteome</keyword>
<dbReference type="EMBL" id="JAFLEQ010000016">
    <property type="protein sequence ID" value="MBN9644755.1"/>
    <property type="molecule type" value="Genomic_DNA"/>
</dbReference>
<sequence length="303" mass="32651">MMLKKLSATLVSVTTAAALCVGCSSSDGSGDTGPQPDENGITTIKLGVTDAGKKQWPILIEKAKAENINVELVPYTDYVTPNKALAEGQIDVNRYQHLIFLAQNQANTKDTLVPIASTEVFPLPLYWKGHDSLDGIEGQTVAIPNDPTNGGRAIKVLEKAGLITLKDNAKNALSPTPSDIDEANSKVAINDVDATQTAIVWDNGTPAVINQNFLQRAGIDPTTALTADDPKDASSEPYINVWVTRPEEADNEAINRITEIWYDPEVQVAVAEDTGHSAVTVKKPREELQKILDKLVDEVKANN</sequence>
<evidence type="ECO:0000256" key="7">
    <source>
        <dbReference type="SAM" id="SignalP"/>
    </source>
</evidence>
<evidence type="ECO:0000256" key="3">
    <source>
        <dbReference type="ARBA" id="ARBA00022729"/>
    </source>
</evidence>
<evidence type="ECO:0000256" key="2">
    <source>
        <dbReference type="ARBA" id="ARBA00008973"/>
    </source>
</evidence>
<dbReference type="Gene3D" id="3.40.190.10">
    <property type="entry name" value="Periplasmic binding protein-like II"/>
    <property type="match status" value="2"/>
</dbReference>
<reference evidence="8" key="1">
    <citation type="submission" date="2021-03" db="EMBL/GenBank/DDBJ databases">
        <authorList>
            <person name="Sun Q."/>
        </authorList>
    </citation>
    <scope>NUCLEOTIDE SEQUENCE</scope>
    <source>
        <strain evidence="8">CCM 8862</strain>
    </source>
</reference>
<evidence type="ECO:0000256" key="6">
    <source>
        <dbReference type="ARBA" id="ARBA00023288"/>
    </source>
</evidence>
<feature type="signal peptide" evidence="7">
    <location>
        <begin position="1"/>
        <end position="17"/>
    </location>
</feature>
<keyword evidence="6" id="KW-0449">Lipoprotein</keyword>
<organism evidence="8 9">
    <name type="scientific">Corynebacterium mendelii</name>
    <dbReference type="NCBI Taxonomy" id="2765362"/>
    <lineage>
        <taxon>Bacteria</taxon>
        <taxon>Bacillati</taxon>
        <taxon>Actinomycetota</taxon>
        <taxon>Actinomycetes</taxon>
        <taxon>Mycobacteriales</taxon>
        <taxon>Corynebacteriaceae</taxon>
        <taxon>Corynebacterium</taxon>
    </lineage>
</organism>
<comment type="subcellular location">
    <subcellularLocation>
        <location evidence="1">Membrane</location>
        <topology evidence="1">Lipid-anchor</topology>
    </subcellularLocation>
</comment>
<comment type="caution">
    <text evidence="8">The sequence shown here is derived from an EMBL/GenBank/DDBJ whole genome shotgun (WGS) entry which is preliminary data.</text>
</comment>
<comment type="similarity">
    <text evidence="2">Belongs to the NlpA lipoprotein family.</text>
</comment>
<keyword evidence="4" id="KW-0472">Membrane</keyword>
<dbReference type="Proteomes" id="UP000664332">
    <property type="component" value="Unassembled WGS sequence"/>
</dbReference>
<protein>
    <submittedName>
        <fullName evidence="8">Methionine ABC transporter substrate-binding protein</fullName>
    </submittedName>
</protein>
<keyword evidence="3 7" id="KW-0732">Signal</keyword>
<evidence type="ECO:0000313" key="9">
    <source>
        <dbReference type="Proteomes" id="UP000664332"/>
    </source>
</evidence>
<evidence type="ECO:0000256" key="5">
    <source>
        <dbReference type="ARBA" id="ARBA00023139"/>
    </source>
</evidence>
<dbReference type="SUPFAM" id="SSF53850">
    <property type="entry name" value="Periplasmic binding protein-like II"/>
    <property type="match status" value="1"/>
</dbReference>
<dbReference type="PANTHER" id="PTHR30429:SF3">
    <property type="entry name" value="LIPOPROTEIN"/>
    <property type="match status" value="1"/>
</dbReference>
<dbReference type="InterPro" id="IPR004872">
    <property type="entry name" value="Lipoprotein_NlpA"/>
</dbReference>
<evidence type="ECO:0000256" key="1">
    <source>
        <dbReference type="ARBA" id="ARBA00004635"/>
    </source>
</evidence>
<dbReference type="PANTHER" id="PTHR30429">
    <property type="entry name" value="D-METHIONINE-BINDING LIPOPROTEIN METQ"/>
    <property type="match status" value="1"/>
</dbReference>
<name>A0A939E0L7_9CORY</name>
<keyword evidence="5" id="KW-0564">Palmitate</keyword>
<feature type="chain" id="PRO_5038722745" evidence="7">
    <location>
        <begin position="18"/>
        <end position="303"/>
    </location>
</feature>
<dbReference type="AlphaFoldDB" id="A0A939E0L7"/>
<proteinExistence type="inferred from homology"/>